<evidence type="ECO:0000259" key="1">
    <source>
        <dbReference type="PROSITE" id="PS51192"/>
    </source>
</evidence>
<dbReference type="EC" id="3.1.21.3" evidence="2"/>
<protein>
    <submittedName>
        <fullName evidence="2">Type I site-specific deoxyribonuclease</fullName>
        <ecNumber evidence="2">3.1.21.3</ecNumber>
    </submittedName>
</protein>
<proteinExistence type="predicted"/>
<dbReference type="Gene3D" id="3.90.1570.30">
    <property type="match status" value="1"/>
</dbReference>
<dbReference type="GO" id="GO:0003677">
    <property type="term" value="F:DNA binding"/>
    <property type="evidence" value="ECO:0007669"/>
    <property type="project" value="UniProtKB-KW"/>
</dbReference>
<dbReference type="PANTHER" id="PTHR47396:SF1">
    <property type="entry name" value="ATP-DEPENDENT HELICASE IRC3-RELATED"/>
    <property type="match status" value="1"/>
</dbReference>
<gene>
    <name evidence="2" type="ORF">PITCH_A2030142</name>
</gene>
<name>A0A445MWZ9_9BACT</name>
<feature type="domain" description="Helicase ATP-binding" evidence="1">
    <location>
        <begin position="176"/>
        <end position="383"/>
    </location>
</feature>
<dbReference type="GO" id="GO:0005829">
    <property type="term" value="C:cytosol"/>
    <property type="evidence" value="ECO:0007669"/>
    <property type="project" value="TreeGrafter"/>
</dbReference>
<sequence length="476" mass="54151">MSEELEWQTRRDRINKKLEALKPPWKIIKYKDGLDTSSLDRHAVEEYPTANGPADYALFVRGKLLGIIEAKKVSVGPQNVLEQAKRYSRGAFSGPGNWDGYRVPFLYATNGEIIWHIDVRNPRNISRQISNFHTADALSDFFAYDFSSGLEKLIQNPAPVEGLWPYQLQAVESVEAAIARGKRAMLLAMATGTGKTFTTVSLIYRLLESGAARRVLFLVDRRALAAQAVREFASFTTPSGTKFNKEYEVYSQSFRKEDFGDDKSFDPKVLPNDYLTAPQATHTFVYVSTIQRMTINLLGWEHAFAQNPNDPDFEGETQQLDIPIHAFDIIIADECHRGYTAKETATWRRVMDHFDAVKVGLTATPASHTLALFREVIYRYTTEQAVLDGVLVDYEAVKIKSDVRINGIFLKPGEHVGLWIRKQGRKTMMNWKTSGSLPSMILNRRSPPLRVIERSFMKWPDMPISIRKTQAVFPRF</sequence>
<dbReference type="EMBL" id="OJIN01000117">
    <property type="protein sequence ID" value="SPD73998.1"/>
    <property type="molecule type" value="Genomic_DNA"/>
</dbReference>
<dbReference type="PANTHER" id="PTHR47396">
    <property type="entry name" value="TYPE I RESTRICTION ENZYME ECOKI R PROTEIN"/>
    <property type="match status" value="1"/>
</dbReference>
<dbReference type="InterPro" id="IPR007409">
    <property type="entry name" value="Restrct_endonuc_type1_HsdR_N"/>
</dbReference>
<dbReference type="GO" id="GO:0005524">
    <property type="term" value="F:ATP binding"/>
    <property type="evidence" value="ECO:0007669"/>
    <property type="project" value="UniProtKB-KW"/>
</dbReference>
<dbReference type="Pfam" id="PF04851">
    <property type="entry name" value="ResIII"/>
    <property type="match status" value="1"/>
</dbReference>
<reference evidence="2" key="1">
    <citation type="submission" date="2018-01" db="EMBL/GenBank/DDBJ databases">
        <authorList>
            <person name="Regsiter A."/>
            <person name="William W."/>
        </authorList>
    </citation>
    <scope>NUCLEOTIDE SEQUENCE</scope>
    <source>
        <strain evidence="2">TRIP AH-1</strain>
    </source>
</reference>
<dbReference type="InterPro" id="IPR014001">
    <property type="entry name" value="Helicase_ATP-bd"/>
</dbReference>
<dbReference type="GO" id="GO:0009035">
    <property type="term" value="F:type I site-specific deoxyribonuclease activity"/>
    <property type="evidence" value="ECO:0007669"/>
    <property type="project" value="UniProtKB-EC"/>
</dbReference>
<dbReference type="SUPFAM" id="SSF52540">
    <property type="entry name" value="P-loop containing nucleoside triphosphate hydrolases"/>
    <property type="match status" value="1"/>
</dbReference>
<organism evidence="2">
    <name type="scientific">uncultured Desulfobacterium sp</name>
    <dbReference type="NCBI Taxonomy" id="201089"/>
    <lineage>
        <taxon>Bacteria</taxon>
        <taxon>Pseudomonadati</taxon>
        <taxon>Thermodesulfobacteriota</taxon>
        <taxon>Desulfobacteria</taxon>
        <taxon>Desulfobacterales</taxon>
        <taxon>Desulfobacteriaceae</taxon>
        <taxon>Desulfobacterium</taxon>
        <taxon>environmental samples</taxon>
    </lineage>
</organism>
<accession>A0A445MWZ9</accession>
<dbReference type="PROSITE" id="PS51192">
    <property type="entry name" value="HELICASE_ATP_BIND_1"/>
    <property type="match status" value="1"/>
</dbReference>
<dbReference type="InterPro" id="IPR027417">
    <property type="entry name" value="P-loop_NTPase"/>
</dbReference>
<dbReference type="InterPro" id="IPR006935">
    <property type="entry name" value="Helicase/UvrB_N"/>
</dbReference>
<evidence type="ECO:0000313" key="2">
    <source>
        <dbReference type="EMBL" id="SPD73998.1"/>
    </source>
</evidence>
<dbReference type="InterPro" id="IPR050742">
    <property type="entry name" value="Helicase_Restrict-Modif_Enz"/>
</dbReference>
<keyword evidence="2" id="KW-0378">Hydrolase</keyword>
<dbReference type="AlphaFoldDB" id="A0A445MWZ9"/>
<dbReference type="Gene3D" id="3.40.50.300">
    <property type="entry name" value="P-loop containing nucleotide triphosphate hydrolases"/>
    <property type="match status" value="1"/>
</dbReference>
<dbReference type="GO" id="GO:0009307">
    <property type="term" value="P:DNA restriction-modification system"/>
    <property type="evidence" value="ECO:0007669"/>
    <property type="project" value="UniProtKB-KW"/>
</dbReference>
<dbReference type="SMART" id="SM00487">
    <property type="entry name" value="DEXDc"/>
    <property type="match status" value="1"/>
</dbReference>
<dbReference type="Pfam" id="PF04313">
    <property type="entry name" value="HSDR_N"/>
    <property type="match status" value="1"/>
</dbReference>